<gene>
    <name evidence="2" type="ORF">FGRAMPH1_01T27239</name>
</gene>
<proteinExistence type="predicted"/>
<feature type="compositionally biased region" description="Basic and acidic residues" evidence="1">
    <location>
        <begin position="54"/>
        <end position="64"/>
    </location>
</feature>
<reference evidence="3" key="5">
    <citation type="submission" date="2017-01" db="UniProtKB">
        <authorList>
            <consortium name="EnsemblFungi"/>
        </authorList>
    </citation>
    <scope>IDENTIFICATION</scope>
    <source>
        <strain evidence="3">PH-1 / ATCC MYA-4620 / FGSC 9075 / NRRL 31084</strain>
    </source>
</reference>
<reference evidence="2 4" key="4">
    <citation type="journal article" date="2015" name="BMC Genomics">
        <title>The completed genome sequence of the pathogenic ascomycete fungus Fusarium graminearum.</title>
        <authorList>
            <person name="King R."/>
            <person name="Urban M."/>
            <person name="Hammond-Kosack M.C."/>
            <person name="Hassani-Pak K."/>
            <person name="Hammond-Kosack K.E."/>
        </authorList>
    </citation>
    <scope>NUCLEOTIDE SEQUENCE [LARGE SCALE GENOMIC DNA]</scope>
    <source>
        <strain evidence="4">ATCC MYA-4620 / CBS 123657 / FGSC 9075 / NRRL 31084 / PH-1</strain>
        <strain evidence="2">PH-1</strain>
    </source>
</reference>
<evidence type="ECO:0000313" key="4">
    <source>
        <dbReference type="Proteomes" id="UP000070720"/>
    </source>
</evidence>
<evidence type="ECO:0000313" key="2">
    <source>
        <dbReference type="EMBL" id="CEF85700.1"/>
    </source>
</evidence>
<dbReference type="EMBL" id="HG970335">
    <property type="protein sequence ID" value="CEF85700.1"/>
    <property type="molecule type" value="Genomic_DNA"/>
</dbReference>
<dbReference type="VEuPathDB" id="FungiDB:FGRAMPH1_01G27239"/>
<evidence type="ECO:0000256" key="1">
    <source>
        <dbReference type="SAM" id="MobiDB-lite"/>
    </source>
</evidence>
<reference key="3">
    <citation type="submission" date="2014-02" db="EMBL/GenBank/DDBJ databases">
        <title>A revised Fusarium graminearum genomic reference sequence using whole shotgun re-sequencing.</title>
        <authorList>
            <person name="King R."/>
            <person name="Urban M."/>
            <person name="Hassani-Pak K."/>
            <person name="Hammond-Kosack K."/>
        </authorList>
    </citation>
    <scope>NUCLEOTIDE SEQUENCE</scope>
    <source>
        <strain>PH-1</strain>
    </source>
</reference>
<evidence type="ECO:0000313" key="3">
    <source>
        <dbReference type="EnsemblFungi" id="CEF85700"/>
    </source>
</evidence>
<keyword evidence="4" id="KW-1185">Reference proteome</keyword>
<reference evidence="3 4" key="2">
    <citation type="journal article" date="2010" name="Nature">
        <title>Comparative genomics reveals mobile pathogenicity chromosomes in Fusarium.</title>
        <authorList>
            <person name="Ma L.J."/>
            <person name="van der Does H.C."/>
            <person name="Borkovich K.A."/>
            <person name="Coleman J.J."/>
            <person name="Daboussi M.J."/>
            <person name="Di Pietro A."/>
            <person name="Dufresne M."/>
            <person name="Freitag M."/>
            <person name="Grabherr M."/>
            <person name="Henrissat B."/>
            <person name="Houterman P.M."/>
            <person name="Kang S."/>
            <person name="Shim W.B."/>
            <person name="Woloshuk C."/>
            <person name="Xie X."/>
            <person name="Xu J.R."/>
            <person name="Antoniw J."/>
            <person name="Baker S.E."/>
            <person name="Bluhm B.H."/>
            <person name="Breakspear A."/>
            <person name="Brown D.W."/>
            <person name="Butchko R.A."/>
            <person name="Chapman S."/>
            <person name="Coulson R."/>
            <person name="Coutinho P.M."/>
            <person name="Danchin E.G."/>
            <person name="Diener A."/>
            <person name="Gale L.R."/>
            <person name="Gardiner D.M."/>
            <person name="Goff S."/>
            <person name="Hammond-Kosack K.E."/>
            <person name="Hilburn K."/>
            <person name="Hua-Van A."/>
            <person name="Jonkers W."/>
            <person name="Kazan K."/>
            <person name="Kodira C.D."/>
            <person name="Koehrsen M."/>
            <person name="Kumar L."/>
            <person name="Lee Y.H."/>
            <person name="Li L."/>
            <person name="Manners J.M."/>
            <person name="Miranda-Saavedra D."/>
            <person name="Mukherjee M."/>
            <person name="Park G."/>
            <person name="Park J."/>
            <person name="Park S.Y."/>
            <person name="Proctor R.H."/>
            <person name="Regev A."/>
            <person name="Ruiz-Roldan M.C."/>
            <person name="Sain D."/>
            <person name="Sakthikumar S."/>
            <person name="Sykes S."/>
            <person name="Schwartz D.C."/>
            <person name="Turgeon B.G."/>
            <person name="Wapinski I."/>
            <person name="Yoder O."/>
            <person name="Young S."/>
            <person name="Zeng Q."/>
            <person name="Zhou S."/>
            <person name="Galagan J."/>
            <person name="Cuomo C.A."/>
            <person name="Kistler H.C."/>
            <person name="Rep M."/>
        </authorList>
    </citation>
    <scope>GENOME REANNOTATION</scope>
    <source>
        <strain evidence="4">ATCC MYA-4620 / CBS 123657 / FGSC 9075 / NRRL 31084 / PH-1</strain>
        <strain evidence="3">PH-1 / ATCC MYA-4620 / FGSC 9075 / NRRL 31084</strain>
    </source>
</reference>
<feature type="region of interest" description="Disordered" evidence="1">
    <location>
        <begin position="50"/>
        <end position="72"/>
    </location>
</feature>
<dbReference type="InParanoid" id="A0A0E0SGY7"/>
<organism evidence="3">
    <name type="scientific">Gibberella zeae (strain ATCC MYA-4620 / CBS 123657 / FGSC 9075 / NRRL 31084 / PH-1)</name>
    <name type="common">Wheat head blight fungus</name>
    <name type="synonym">Fusarium graminearum</name>
    <dbReference type="NCBI Taxonomy" id="229533"/>
    <lineage>
        <taxon>Eukaryota</taxon>
        <taxon>Fungi</taxon>
        <taxon>Dikarya</taxon>
        <taxon>Ascomycota</taxon>
        <taxon>Pezizomycotina</taxon>
        <taxon>Sordariomycetes</taxon>
        <taxon>Hypocreomycetidae</taxon>
        <taxon>Hypocreales</taxon>
        <taxon>Nectriaceae</taxon>
        <taxon>Fusarium</taxon>
    </lineage>
</organism>
<name>A0A0E0SGY7_GIBZE</name>
<protein>
    <submittedName>
        <fullName evidence="2">Chromosome 4, complete genome</fullName>
    </submittedName>
</protein>
<reference evidence="3 4" key="1">
    <citation type="journal article" date="2007" name="Science">
        <title>The Fusarium graminearum genome reveals a link between localized polymorphism and pathogen specialization.</title>
        <authorList>
            <person name="Cuomo C.A."/>
            <person name="Gueldener U."/>
            <person name="Xu J.-R."/>
            <person name="Trail F."/>
            <person name="Turgeon B.G."/>
            <person name="Di Pietro A."/>
            <person name="Walton J.D."/>
            <person name="Ma L.-J."/>
            <person name="Baker S.E."/>
            <person name="Rep M."/>
            <person name="Adam G."/>
            <person name="Antoniw J."/>
            <person name="Baldwin T."/>
            <person name="Calvo S.E."/>
            <person name="Chang Y.-L."/>
            <person name="DeCaprio D."/>
            <person name="Gale L.R."/>
            <person name="Gnerre S."/>
            <person name="Goswami R.S."/>
            <person name="Hammond-Kosack K."/>
            <person name="Harris L.J."/>
            <person name="Hilburn K."/>
            <person name="Kennell J.C."/>
            <person name="Kroken S."/>
            <person name="Magnuson J.K."/>
            <person name="Mannhaupt G."/>
            <person name="Mauceli E.W."/>
            <person name="Mewes H.-W."/>
            <person name="Mitterbauer R."/>
            <person name="Muehlbauer G."/>
            <person name="Muensterkoetter M."/>
            <person name="Nelson D."/>
            <person name="O'Donnell K."/>
            <person name="Ouellet T."/>
            <person name="Qi W."/>
            <person name="Quesneville H."/>
            <person name="Roncero M.I.G."/>
            <person name="Seong K.-Y."/>
            <person name="Tetko I.V."/>
            <person name="Urban M."/>
            <person name="Waalwijk C."/>
            <person name="Ward T.J."/>
            <person name="Yao J."/>
            <person name="Birren B.W."/>
            <person name="Kistler H.C."/>
        </authorList>
    </citation>
    <scope>NUCLEOTIDE SEQUENCE [LARGE SCALE GENOMIC DNA]</scope>
    <source>
        <strain evidence="4">ATCC MYA-4620 / CBS 123657 / FGSC 9075 / NRRL 31084 / PH-1</strain>
        <strain evidence="3">PH-1 / ATCC MYA-4620 / FGSC 9075 / NRRL 31084</strain>
    </source>
</reference>
<dbReference type="Proteomes" id="UP000070720">
    <property type="component" value="Chromosome 4"/>
</dbReference>
<accession>A0A0E0SGY7</accession>
<dbReference type="EnsemblFungi" id="CEF85700">
    <property type="protein sequence ID" value="CEF85700"/>
    <property type="gene ID" value="FGRRES_15548"/>
</dbReference>
<sequence>MTIYLHNTTATHHSMQYRNNNICPPSSSSSQPDKVPLFILDDRGNTTTFTLSETHSKSSEEILRIRGSNQCS</sequence>
<dbReference type="AlphaFoldDB" id="A0A0E0SGY7"/>